<dbReference type="InterPro" id="IPR013094">
    <property type="entry name" value="AB_hydrolase_3"/>
</dbReference>
<dbReference type="Gene3D" id="3.40.50.1820">
    <property type="entry name" value="alpha/beta hydrolase"/>
    <property type="match status" value="2"/>
</dbReference>
<dbReference type="Pfam" id="PF07859">
    <property type="entry name" value="Abhydrolase_3"/>
    <property type="match status" value="1"/>
</dbReference>
<evidence type="ECO:0000313" key="4">
    <source>
        <dbReference type="Proteomes" id="UP000070544"/>
    </source>
</evidence>
<dbReference type="Proteomes" id="UP000070544">
    <property type="component" value="Unassembled WGS sequence"/>
</dbReference>
<gene>
    <name evidence="3" type="ORF">M427DRAFT_52177</name>
</gene>
<proteinExistence type="predicted"/>
<evidence type="ECO:0000259" key="2">
    <source>
        <dbReference type="Pfam" id="PF07859"/>
    </source>
</evidence>
<keyword evidence="4" id="KW-1185">Reference proteome</keyword>
<dbReference type="PANTHER" id="PTHR48081:SF8">
    <property type="entry name" value="ALPHA_BETA HYDROLASE FOLD-3 DOMAIN-CONTAINING PROTEIN-RELATED"/>
    <property type="match status" value="1"/>
</dbReference>
<accession>A0A139AVH3</accession>
<keyword evidence="1" id="KW-0378">Hydrolase</keyword>
<dbReference type="SUPFAM" id="SSF53474">
    <property type="entry name" value="alpha/beta-Hydrolases"/>
    <property type="match status" value="1"/>
</dbReference>
<evidence type="ECO:0000256" key="1">
    <source>
        <dbReference type="ARBA" id="ARBA00022801"/>
    </source>
</evidence>
<protein>
    <recommendedName>
        <fullName evidence="2">Alpha/beta hydrolase fold-3 domain-containing protein</fullName>
    </recommendedName>
</protein>
<sequence>MPFRLLSAASNALSGIAHWTGLDTPAGPSMPLMLARMGLEVSKSVIERLNGNSVCPQWTLPEEAIFAAIRVFATSTDHANPITRLGAAQVQFLRATCPETTERVETDFDDGAVKGFWVGSVPDGFDRQKDPIILYIHGGSFVTGHPLQTCHALCTILSLLRTEWNIKSRIFAVEYPLAPEHPYPAGSDACVRTIRWLVDVVGAEKLVILGDSAGGNFTLSSCLRLRDQFPPSAYLHKIVGCVPISPYVDHFGPRLPPHVDMSLDGKESGLFTDYLGGFLGRAASRYYTGTKPYAYYKQLGAWPVPWDEDAWDGIWLKEWDQILGIAPPTASVHSPSSSNVEHPPYTAQEILPARARALRRASTSGNLSGAESDAESAIGVSRRNSFQRKYSFVGDRTSPSLDTSSGLTGIPFPGLESLAQPFYTNHALSLHDLERIHITRSLDPYCSPYRATTFANLPPMLFVVGSKELLSLDILKCVRKARRTIALARQNNMESLDNPKGFGRVDLLEEPVGVHVYLLLPEGLVGNKGVSGLKEVVGWIANVWKDRTH</sequence>
<organism evidence="3 4">
    <name type="scientific">Gonapodya prolifera (strain JEL478)</name>
    <name type="common">Monoblepharis prolifera</name>
    <dbReference type="NCBI Taxonomy" id="1344416"/>
    <lineage>
        <taxon>Eukaryota</taxon>
        <taxon>Fungi</taxon>
        <taxon>Fungi incertae sedis</taxon>
        <taxon>Chytridiomycota</taxon>
        <taxon>Chytridiomycota incertae sedis</taxon>
        <taxon>Monoblepharidomycetes</taxon>
        <taxon>Monoblepharidales</taxon>
        <taxon>Gonapodyaceae</taxon>
        <taxon>Gonapodya</taxon>
    </lineage>
</organism>
<reference evidence="3 4" key="1">
    <citation type="journal article" date="2015" name="Genome Biol. Evol.">
        <title>Phylogenomic analyses indicate that early fungi evolved digesting cell walls of algal ancestors of land plants.</title>
        <authorList>
            <person name="Chang Y."/>
            <person name="Wang S."/>
            <person name="Sekimoto S."/>
            <person name="Aerts A.L."/>
            <person name="Choi C."/>
            <person name="Clum A."/>
            <person name="LaButti K.M."/>
            <person name="Lindquist E.A."/>
            <person name="Yee Ngan C."/>
            <person name="Ohm R.A."/>
            <person name="Salamov A.A."/>
            <person name="Grigoriev I.V."/>
            <person name="Spatafora J.W."/>
            <person name="Berbee M.L."/>
        </authorList>
    </citation>
    <scope>NUCLEOTIDE SEQUENCE [LARGE SCALE GENOMIC DNA]</scope>
    <source>
        <strain evidence="3 4">JEL478</strain>
    </source>
</reference>
<dbReference type="InterPro" id="IPR050300">
    <property type="entry name" value="GDXG_lipolytic_enzyme"/>
</dbReference>
<dbReference type="GO" id="GO:0016787">
    <property type="term" value="F:hydrolase activity"/>
    <property type="evidence" value="ECO:0007669"/>
    <property type="project" value="UniProtKB-KW"/>
</dbReference>
<dbReference type="PANTHER" id="PTHR48081">
    <property type="entry name" value="AB HYDROLASE SUPERFAMILY PROTEIN C4A8.06C"/>
    <property type="match status" value="1"/>
</dbReference>
<dbReference type="AlphaFoldDB" id="A0A139AVH3"/>
<dbReference type="EMBL" id="KQ965735">
    <property type="protein sequence ID" value="KXS20583.1"/>
    <property type="molecule type" value="Genomic_DNA"/>
</dbReference>
<dbReference type="InterPro" id="IPR029058">
    <property type="entry name" value="AB_hydrolase_fold"/>
</dbReference>
<dbReference type="STRING" id="1344416.A0A139AVH3"/>
<dbReference type="OrthoDB" id="408631at2759"/>
<feature type="domain" description="Alpha/beta hydrolase fold-3" evidence="2">
    <location>
        <begin position="133"/>
        <end position="250"/>
    </location>
</feature>
<name>A0A139AVH3_GONPJ</name>
<evidence type="ECO:0000313" key="3">
    <source>
        <dbReference type="EMBL" id="KXS20583.1"/>
    </source>
</evidence>